<evidence type="ECO:0000313" key="1">
    <source>
        <dbReference type="Ensembl" id="ENSNNAP00000013795.1"/>
    </source>
</evidence>
<dbReference type="OrthoDB" id="9906939at2759"/>
<reference evidence="1" key="2">
    <citation type="submission" date="2025-09" db="UniProtKB">
        <authorList>
            <consortium name="Ensembl"/>
        </authorList>
    </citation>
    <scope>IDENTIFICATION</scope>
</reference>
<name>A0A8C6XGC1_NAJNA</name>
<sequence length="85" mass="9162">EGSDQPPEAAAVQCPVRAALNHLCQELNLDVDSASEALRDFTGDIIHWLACALYVACRRSVVPTVGSSLMKGNCVSLTRIHVQRS</sequence>
<organism evidence="1 2">
    <name type="scientific">Naja naja</name>
    <name type="common">Indian cobra</name>
    <dbReference type="NCBI Taxonomy" id="35670"/>
    <lineage>
        <taxon>Eukaryota</taxon>
        <taxon>Metazoa</taxon>
        <taxon>Chordata</taxon>
        <taxon>Craniata</taxon>
        <taxon>Vertebrata</taxon>
        <taxon>Euteleostomi</taxon>
        <taxon>Lepidosauria</taxon>
        <taxon>Squamata</taxon>
        <taxon>Bifurcata</taxon>
        <taxon>Unidentata</taxon>
        <taxon>Episquamata</taxon>
        <taxon>Toxicofera</taxon>
        <taxon>Serpentes</taxon>
        <taxon>Colubroidea</taxon>
        <taxon>Elapidae</taxon>
        <taxon>Elapinae</taxon>
        <taxon>Naja</taxon>
    </lineage>
</organism>
<keyword evidence="2" id="KW-1185">Reference proteome</keyword>
<dbReference type="Ensembl" id="ENSNNAT00000014449.1">
    <property type="protein sequence ID" value="ENSNNAP00000013795.1"/>
    <property type="gene ID" value="ENSNNAG00000009298.1"/>
</dbReference>
<reference evidence="1" key="1">
    <citation type="submission" date="2025-08" db="UniProtKB">
        <authorList>
            <consortium name="Ensembl"/>
        </authorList>
    </citation>
    <scope>IDENTIFICATION</scope>
</reference>
<dbReference type="OMA" id="AYKEMSH"/>
<proteinExistence type="predicted"/>
<evidence type="ECO:0000313" key="2">
    <source>
        <dbReference type="Proteomes" id="UP000694559"/>
    </source>
</evidence>
<protein>
    <submittedName>
        <fullName evidence="1">Uncharacterized protein</fullName>
    </submittedName>
</protein>
<dbReference type="AlphaFoldDB" id="A0A8C6XGC1"/>
<accession>A0A8C6XGC1</accession>
<dbReference type="Proteomes" id="UP000694559">
    <property type="component" value="Unplaced"/>
</dbReference>